<feature type="signal peptide" evidence="1">
    <location>
        <begin position="1"/>
        <end position="26"/>
    </location>
</feature>
<dbReference type="Proteomes" id="UP000092713">
    <property type="component" value="Unassembled WGS sequence"/>
</dbReference>
<dbReference type="STRING" id="1747903.ASR47_101865"/>
<evidence type="ECO:0000313" key="4">
    <source>
        <dbReference type="Proteomes" id="UP000092713"/>
    </source>
</evidence>
<evidence type="ECO:0000259" key="2">
    <source>
        <dbReference type="Pfam" id="PF07589"/>
    </source>
</evidence>
<dbReference type="AlphaFoldDB" id="A0A1A7C8M4"/>
<evidence type="ECO:0000313" key="3">
    <source>
        <dbReference type="EMBL" id="OBV40673.1"/>
    </source>
</evidence>
<proteinExistence type="predicted"/>
<comment type="caution">
    <text evidence="3">The sequence shown here is derived from an EMBL/GenBank/DDBJ whole genome shotgun (WGS) entry which is preliminary data.</text>
</comment>
<accession>A0A1A7C8M4</accession>
<reference evidence="3 4" key="1">
    <citation type="submission" date="2016-04" db="EMBL/GenBank/DDBJ databases">
        <title>Draft genome sequence of Janthinobacterium psychrotolerans sp. nov., isolated from freshwater sediments in Denmark.</title>
        <authorList>
            <person name="Gong X."/>
            <person name="Skrivergaard S."/>
            <person name="Korsgaard B.S."/>
            <person name="Schreiber L."/>
            <person name="Marshall I.P."/>
            <person name="Finster K."/>
            <person name="Schramm A."/>
        </authorList>
    </citation>
    <scope>NUCLEOTIDE SEQUENCE [LARGE SCALE GENOMIC DNA]</scope>
    <source>
        <strain evidence="3 4">S3-2</strain>
    </source>
</reference>
<organism evidence="3 4">
    <name type="scientific">Janthinobacterium psychrotolerans</name>
    <dbReference type="NCBI Taxonomy" id="1747903"/>
    <lineage>
        <taxon>Bacteria</taxon>
        <taxon>Pseudomonadati</taxon>
        <taxon>Pseudomonadota</taxon>
        <taxon>Betaproteobacteria</taxon>
        <taxon>Burkholderiales</taxon>
        <taxon>Oxalobacteraceae</taxon>
        <taxon>Janthinobacterium</taxon>
    </lineage>
</organism>
<name>A0A1A7C8M4_9BURK</name>
<dbReference type="InterPro" id="IPR013424">
    <property type="entry name" value="Ice-binding_C"/>
</dbReference>
<evidence type="ECO:0000256" key="1">
    <source>
        <dbReference type="SAM" id="SignalP"/>
    </source>
</evidence>
<feature type="domain" description="Ice-binding protein C-terminal" evidence="2">
    <location>
        <begin position="217"/>
        <end position="241"/>
    </location>
</feature>
<gene>
    <name evidence="3" type="ORF">ASR47_101865</name>
</gene>
<dbReference type="NCBIfam" id="NF038124">
    <property type="entry name" value="PEP_CTERM_TLD_A"/>
    <property type="match status" value="1"/>
</dbReference>
<dbReference type="NCBIfam" id="TIGR02595">
    <property type="entry name" value="PEP_CTERM"/>
    <property type="match status" value="1"/>
</dbReference>
<keyword evidence="4" id="KW-1185">Reference proteome</keyword>
<dbReference type="EMBL" id="LOCQ01000045">
    <property type="protein sequence ID" value="OBV40673.1"/>
    <property type="molecule type" value="Genomic_DNA"/>
</dbReference>
<dbReference type="PATRIC" id="fig|1747903.4.peg.4318"/>
<sequence length="249" mass="26316">MMQQANKKSVPAAAAVLLIAATTAVATPAAMAQSLLNNAQQAQLAGWLGEGPLDLTAIYTKAAGDTSRDFHLASDGKGRTFSVMEASNGSGQTWLVGGYNPQSWNSSSGFNVTQDDRARTAFLFNLTTGVMLPQLKQYFSGDTIGSRQTFNDIGYGPTFGSGHDLYVPSDLTHGGYSLLYTYNYLNQPPGNISLVDGSVFTAPNITYGAMQVFSISAVPEPASWGMLLLGLASLAGARRARACRGGLRR</sequence>
<protein>
    <submittedName>
        <fullName evidence="3">PEP-CTERM protein-sorting domain-containing protein</fullName>
    </submittedName>
</protein>
<feature type="chain" id="PRO_5008510108" evidence="1">
    <location>
        <begin position="27"/>
        <end position="249"/>
    </location>
</feature>
<dbReference type="RefSeq" id="WP_245714265.1">
    <property type="nucleotide sequence ID" value="NZ_LOCQ01000045.1"/>
</dbReference>
<keyword evidence="1" id="KW-0732">Signal</keyword>
<dbReference type="Pfam" id="PF07589">
    <property type="entry name" value="PEP-CTERM"/>
    <property type="match status" value="1"/>
</dbReference>